<dbReference type="InterPro" id="IPR015793">
    <property type="entry name" value="Pyrv_Knase_brl"/>
</dbReference>
<protein>
    <recommendedName>
        <fullName evidence="6 15">Pyruvate kinase</fullName>
        <ecNumber evidence="5 15">2.7.1.40</ecNumber>
    </recommendedName>
</protein>
<comment type="similarity">
    <text evidence="3 16">Belongs to the pyruvate kinase family.</text>
</comment>
<evidence type="ECO:0000256" key="13">
    <source>
        <dbReference type="ARBA" id="ARBA00023152"/>
    </source>
</evidence>
<dbReference type="Gene3D" id="3.40.1380.20">
    <property type="entry name" value="Pyruvate kinase, C-terminal domain"/>
    <property type="match status" value="1"/>
</dbReference>
<keyword evidence="9" id="KW-0547">Nucleotide-binding</keyword>
<evidence type="ECO:0000256" key="1">
    <source>
        <dbReference type="ARBA" id="ARBA00001958"/>
    </source>
</evidence>
<comment type="cofactor">
    <cofactor evidence="1">
        <name>K(+)</name>
        <dbReference type="ChEBI" id="CHEBI:29103"/>
    </cofactor>
</comment>
<dbReference type="InterPro" id="IPR001697">
    <property type="entry name" value="Pyr_Knase"/>
</dbReference>
<evidence type="ECO:0000256" key="8">
    <source>
        <dbReference type="ARBA" id="ARBA00022723"/>
    </source>
</evidence>
<proteinExistence type="inferred from homology"/>
<dbReference type="EMBL" id="BAABCJ010000001">
    <property type="protein sequence ID" value="GAA3695684.1"/>
    <property type="molecule type" value="Genomic_DNA"/>
</dbReference>
<sequence>MRRAKIVATFGPAIGTYDKVLQILQAGVDVARLNMSHGDHSTHANNLANVRQASEELGLQVGVFADLQGPKIRLGRFADGPHMLDVGDEFTITIEDIEGTKDICSTTFKGLPGDVSVGDRLLINDGRVVLRATAVDDTKVVTEVLVRGEVSNNKGINLPGVAVNVPALSDKDEEDLRWAIRAGVDMIALSFVRRAADIDRVHEIMDEEGRRLPVIAKVEKPQAVDNLEEIIDAFDAIMVARGDLGVELPIEEVPLVQKRAIELARRWAKPVIVATQVLESMIENPLPTRAEASDCANAVLDGADAVMLSGETSVGAYAIESVETMARIIRNTEEHGLRRIPPLGTKPRTRGGAITRAAVEVASQLDAKFIVAFTQTGDSARRLSRLRPSQPILAFTPLKATQSIMTLYWGIQPRLVDYADHTDKMTAQVDHALQVEGLAQVGDLVCIAAGSPPGTAGSTNSLRIHRVGDVADAGELLEGQEPPAREKVGPWRTREEAVEDMVSYMRGEKQ</sequence>
<evidence type="ECO:0000256" key="5">
    <source>
        <dbReference type="ARBA" id="ARBA00012142"/>
    </source>
</evidence>
<evidence type="ECO:0000256" key="16">
    <source>
        <dbReference type="RuleBase" id="RU000504"/>
    </source>
</evidence>
<evidence type="ECO:0000256" key="9">
    <source>
        <dbReference type="ARBA" id="ARBA00022741"/>
    </source>
</evidence>
<comment type="subunit">
    <text evidence="4">Homotetramer.</text>
</comment>
<dbReference type="SUPFAM" id="SSF50800">
    <property type="entry name" value="PK beta-barrel domain-like"/>
    <property type="match status" value="1"/>
</dbReference>
<dbReference type="NCBIfam" id="TIGR01064">
    <property type="entry name" value="pyruv_kin"/>
    <property type="match status" value="1"/>
</dbReference>
<comment type="caution">
    <text evidence="19">The sequence shown here is derived from an EMBL/GenBank/DDBJ whole genome shotgun (WGS) entry which is preliminary data.</text>
</comment>
<dbReference type="NCBIfam" id="NF004978">
    <property type="entry name" value="PRK06354.1"/>
    <property type="match status" value="1"/>
</dbReference>
<comment type="catalytic activity">
    <reaction evidence="16">
        <text>pyruvate + ATP = phosphoenolpyruvate + ADP + H(+)</text>
        <dbReference type="Rhea" id="RHEA:18157"/>
        <dbReference type="ChEBI" id="CHEBI:15361"/>
        <dbReference type="ChEBI" id="CHEBI:15378"/>
        <dbReference type="ChEBI" id="CHEBI:30616"/>
        <dbReference type="ChEBI" id="CHEBI:58702"/>
        <dbReference type="ChEBI" id="CHEBI:456216"/>
        <dbReference type="EC" id="2.7.1.40"/>
    </reaction>
</comment>
<evidence type="ECO:0000256" key="6">
    <source>
        <dbReference type="ARBA" id="ARBA00018587"/>
    </source>
</evidence>
<dbReference type="RefSeq" id="WP_344879636.1">
    <property type="nucleotide sequence ID" value="NZ_BAABCJ010000001.1"/>
</dbReference>
<evidence type="ECO:0000256" key="15">
    <source>
        <dbReference type="NCBIfam" id="TIGR01064"/>
    </source>
</evidence>
<gene>
    <name evidence="19" type="primary">pyk</name>
    <name evidence="19" type="ORF">GCM10022377_05630</name>
</gene>
<keyword evidence="20" id="KW-1185">Reference proteome</keyword>
<evidence type="ECO:0000256" key="4">
    <source>
        <dbReference type="ARBA" id="ARBA00011881"/>
    </source>
</evidence>
<comment type="pathway">
    <text evidence="2 16">Carbohydrate degradation; glycolysis; pyruvate from D-glyceraldehyde 3-phosphate: step 5/5.</text>
</comment>
<keyword evidence="7 16" id="KW-0808">Transferase</keyword>
<evidence type="ECO:0000313" key="20">
    <source>
        <dbReference type="Proteomes" id="UP001501536"/>
    </source>
</evidence>
<dbReference type="Gene3D" id="3.20.20.60">
    <property type="entry name" value="Phosphoenolpyruvate-binding domains"/>
    <property type="match status" value="1"/>
</dbReference>
<dbReference type="EC" id="2.7.1.40" evidence="5 15"/>
<feature type="domain" description="Pyruvate kinase C-terminal" evidence="18">
    <location>
        <begin position="353"/>
        <end position="465"/>
    </location>
</feature>
<dbReference type="PANTHER" id="PTHR11817">
    <property type="entry name" value="PYRUVATE KINASE"/>
    <property type="match status" value="1"/>
</dbReference>
<dbReference type="PROSITE" id="PS00110">
    <property type="entry name" value="PYRUVATE_KINASE"/>
    <property type="match status" value="1"/>
</dbReference>
<keyword evidence="10 16" id="KW-0418">Kinase</keyword>
<evidence type="ECO:0000313" key="19">
    <source>
        <dbReference type="EMBL" id="GAA3695684.1"/>
    </source>
</evidence>
<keyword evidence="11" id="KW-0067">ATP-binding</keyword>
<dbReference type="InterPro" id="IPR040442">
    <property type="entry name" value="Pyrv_kinase-like_dom_sf"/>
</dbReference>
<dbReference type="Pfam" id="PF02887">
    <property type="entry name" value="PK_C"/>
    <property type="match status" value="1"/>
</dbReference>
<evidence type="ECO:0000256" key="7">
    <source>
        <dbReference type="ARBA" id="ARBA00022679"/>
    </source>
</evidence>
<dbReference type="PRINTS" id="PR01050">
    <property type="entry name" value="PYRUVTKNASE"/>
</dbReference>
<dbReference type="InterPro" id="IPR015806">
    <property type="entry name" value="Pyrv_Knase_insert_dom_sf"/>
</dbReference>
<evidence type="ECO:0000256" key="12">
    <source>
        <dbReference type="ARBA" id="ARBA00022842"/>
    </source>
</evidence>
<dbReference type="InterPro" id="IPR011037">
    <property type="entry name" value="Pyrv_Knase-like_insert_dom_sf"/>
</dbReference>
<keyword evidence="14 19" id="KW-0670">Pyruvate</keyword>
<keyword evidence="12 16" id="KW-0460">Magnesium</keyword>
<dbReference type="SUPFAM" id="SSF52935">
    <property type="entry name" value="PK C-terminal domain-like"/>
    <property type="match status" value="1"/>
</dbReference>
<keyword evidence="8" id="KW-0479">Metal-binding</keyword>
<dbReference type="InterPro" id="IPR036918">
    <property type="entry name" value="Pyrv_Knase_C_sf"/>
</dbReference>
<evidence type="ECO:0000256" key="3">
    <source>
        <dbReference type="ARBA" id="ARBA00008663"/>
    </source>
</evidence>
<organism evidence="19 20">
    <name type="scientific">Zhihengliuella alba</name>
    <dbReference type="NCBI Taxonomy" id="547018"/>
    <lineage>
        <taxon>Bacteria</taxon>
        <taxon>Bacillati</taxon>
        <taxon>Actinomycetota</taxon>
        <taxon>Actinomycetes</taxon>
        <taxon>Micrococcales</taxon>
        <taxon>Micrococcaceae</taxon>
        <taxon>Zhihengliuella</taxon>
    </lineage>
</organism>
<feature type="domain" description="Pyruvate kinase barrel" evidence="17">
    <location>
        <begin position="1"/>
        <end position="322"/>
    </location>
</feature>
<evidence type="ECO:0000256" key="2">
    <source>
        <dbReference type="ARBA" id="ARBA00004997"/>
    </source>
</evidence>
<dbReference type="Gene3D" id="2.40.33.10">
    <property type="entry name" value="PK beta-barrel domain-like"/>
    <property type="match status" value="1"/>
</dbReference>
<dbReference type="SUPFAM" id="SSF51621">
    <property type="entry name" value="Phosphoenolpyruvate/pyruvate domain"/>
    <property type="match status" value="1"/>
</dbReference>
<dbReference type="GO" id="GO:0016301">
    <property type="term" value="F:kinase activity"/>
    <property type="evidence" value="ECO:0007669"/>
    <property type="project" value="UniProtKB-KW"/>
</dbReference>
<evidence type="ECO:0000256" key="14">
    <source>
        <dbReference type="ARBA" id="ARBA00023317"/>
    </source>
</evidence>
<keyword evidence="13 16" id="KW-0324">Glycolysis</keyword>
<evidence type="ECO:0000259" key="17">
    <source>
        <dbReference type="Pfam" id="PF00224"/>
    </source>
</evidence>
<dbReference type="Pfam" id="PF00224">
    <property type="entry name" value="PK"/>
    <property type="match status" value="1"/>
</dbReference>
<evidence type="ECO:0000259" key="18">
    <source>
        <dbReference type="Pfam" id="PF02887"/>
    </source>
</evidence>
<dbReference type="NCBIfam" id="NF004491">
    <property type="entry name" value="PRK05826.1"/>
    <property type="match status" value="1"/>
</dbReference>
<accession>A0ABP7CY35</accession>
<evidence type="ECO:0000256" key="11">
    <source>
        <dbReference type="ARBA" id="ARBA00022840"/>
    </source>
</evidence>
<dbReference type="InterPro" id="IPR015813">
    <property type="entry name" value="Pyrv/PenolPyrv_kinase-like_dom"/>
</dbReference>
<evidence type="ECO:0000256" key="10">
    <source>
        <dbReference type="ARBA" id="ARBA00022777"/>
    </source>
</evidence>
<reference evidence="20" key="1">
    <citation type="journal article" date="2019" name="Int. J. Syst. Evol. Microbiol.">
        <title>The Global Catalogue of Microorganisms (GCM) 10K type strain sequencing project: providing services to taxonomists for standard genome sequencing and annotation.</title>
        <authorList>
            <consortium name="The Broad Institute Genomics Platform"/>
            <consortium name="The Broad Institute Genome Sequencing Center for Infectious Disease"/>
            <person name="Wu L."/>
            <person name="Ma J."/>
        </authorList>
    </citation>
    <scope>NUCLEOTIDE SEQUENCE [LARGE SCALE GENOMIC DNA]</scope>
    <source>
        <strain evidence="20">JCM 16961</strain>
    </source>
</reference>
<name>A0ABP7CY35_9MICC</name>
<dbReference type="Proteomes" id="UP001501536">
    <property type="component" value="Unassembled WGS sequence"/>
</dbReference>
<dbReference type="InterPro" id="IPR015795">
    <property type="entry name" value="Pyrv_Knase_C"/>
</dbReference>
<dbReference type="InterPro" id="IPR018209">
    <property type="entry name" value="Pyrv_Knase_AS"/>
</dbReference>